<gene>
    <name evidence="1" type="ORF">GCM10007423_31580</name>
</gene>
<evidence type="ECO:0000313" key="2">
    <source>
        <dbReference type="Proteomes" id="UP000600214"/>
    </source>
</evidence>
<proteinExistence type="predicted"/>
<comment type="caution">
    <text evidence="1">The sequence shown here is derived from an EMBL/GenBank/DDBJ whole genome shotgun (WGS) entry which is preliminary data.</text>
</comment>
<keyword evidence="2" id="KW-1185">Reference proteome</keyword>
<reference evidence="2" key="1">
    <citation type="journal article" date="2019" name="Int. J. Syst. Evol. Microbiol.">
        <title>The Global Catalogue of Microorganisms (GCM) 10K type strain sequencing project: providing services to taxonomists for standard genome sequencing and annotation.</title>
        <authorList>
            <consortium name="The Broad Institute Genomics Platform"/>
            <consortium name="The Broad Institute Genome Sequencing Center for Infectious Disease"/>
            <person name="Wu L."/>
            <person name="Ma J."/>
        </authorList>
    </citation>
    <scope>NUCLEOTIDE SEQUENCE [LARGE SCALE GENOMIC DNA]</scope>
    <source>
        <strain evidence="2">CGMCC 1.15288</strain>
    </source>
</reference>
<protein>
    <submittedName>
        <fullName evidence="1">Uncharacterized protein</fullName>
    </submittedName>
</protein>
<organism evidence="1 2">
    <name type="scientific">Dyadobacter endophyticus</name>
    <dbReference type="NCBI Taxonomy" id="1749036"/>
    <lineage>
        <taxon>Bacteria</taxon>
        <taxon>Pseudomonadati</taxon>
        <taxon>Bacteroidota</taxon>
        <taxon>Cytophagia</taxon>
        <taxon>Cytophagales</taxon>
        <taxon>Spirosomataceae</taxon>
        <taxon>Dyadobacter</taxon>
    </lineage>
</organism>
<dbReference type="EMBL" id="BMIA01000002">
    <property type="protein sequence ID" value="GGH38107.1"/>
    <property type="molecule type" value="Genomic_DNA"/>
</dbReference>
<evidence type="ECO:0000313" key="1">
    <source>
        <dbReference type="EMBL" id="GGH38107.1"/>
    </source>
</evidence>
<sequence>MQQQRDKLLKIASEFPELSQLNFRELKARLEEWAGDEEKVALYKHLFLILFIFDDVRKRYFTPTEKDKLVI</sequence>
<accession>A0ABQ1YTF6</accession>
<dbReference type="Proteomes" id="UP000600214">
    <property type="component" value="Unassembled WGS sequence"/>
</dbReference>
<name>A0ABQ1YTF6_9BACT</name>